<dbReference type="AlphaFoldDB" id="A0A1X2H9Y7"/>
<keyword evidence="3" id="KW-1185">Reference proteome</keyword>
<dbReference type="Proteomes" id="UP000242180">
    <property type="component" value="Unassembled WGS sequence"/>
</dbReference>
<sequence length="94" mass="11190">MDILLFITTHTHPLTMPHLTSPAYPTLCLYHRIFLLSLFFFLISIYLHTFSSFIYLKTKHATLWWLQFMDCCILMNLLRSTLAHIRCESSFPHI</sequence>
<proteinExistence type="predicted"/>
<gene>
    <name evidence="2" type="ORF">BCR43DRAFT_302257</name>
</gene>
<evidence type="ECO:0000313" key="3">
    <source>
        <dbReference type="Proteomes" id="UP000242180"/>
    </source>
</evidence>
<evidence type="ECO:0000313" key="2">
    <source>
        <dbReference type="EMBL" id="ORY95469.1"/>
    </source>
</evidence>
<keyword evidence="1" id="KW-0472">Membrane</keyword>
<keyword evidence="1" id="KW-1133">Transmembrane helix</keyword>
<reference evidence="2 3" key="1">
    <citation type="submission" date="2016-07" db="EMBL/GenBank/DDBJ databases">
        <title>Pervasive Adenine N6-methylation of Active Genes in Fungi.</title>
        <authorList>
            <consortium name="DOE Joint Genome Institute"/>
            <person name="Mondo S.J."/>
            <person name="Dannebaum R.O."/>
            <person name="Kuo R.C."/>
            <person name="Labutti K."/>
            <person name="Haridas S."/>
            <person name="Kuo A."/>
            <person name="Salamov A."/>
            <person name="Ahrendt S.R."/>
            <person name="Lipzen A."/>
            <person name="Sullivan W."/>
            <person name="Andreopoulos W.B."/>
            <person name="Clum A."/>
            <person name="Lindquist E."/>
            <person name="Daum C."/>
            <person name="Ramamoorthy G.K."/>
            <person name="Gryganskyi A."/>
            <person name="Culley D."/>
            <person name="Magnuson J.K."/>
            <person name="James T.Y."/>
            <person name="O'Malley M.A."/>
            <person name="Stajich J.E."/>
            <person name="Spatafora J.W."/>
            <person name="Visel A."/>
            <person name="Grigoriev I.V."/>
        </authorList>
    </citation>
    <scope>NUCLEOTIDE SEQUENCE [LARGE SCALE GENOMIC DNA]</scope>
    <source>
        <strain evidence="2 3">NRRL 2496</strain>
    </source>
</reference>
<keyword evidence="1" id="KW-0812">Transmembrane</keyword>
<organism evidence="2 3">
    <name type="scientific">Syncephalastrum racemosum</name>
    <name type="common">Filamentous fungus</name>
    <dbReference type="NCBI Taxonomy" id="13706"/>
    <lineage>
        <taxon>Eukaryota</taxon>
        <taxon>Fungi</taxon>
        <taxon>Fungi incertae sedis</taxon>
        <taxon>Mucoromycota</taxon>
        <taxon>Mucoromycotina</taxon>
        <taxon>Mucoromycetes</taxon>
        <taxon>Mucorales</taxon>
        <taxon>Syncephalastraceae</taxon>
        <taxon>Syncephalastrum</taxon>
    </lineage>
</organism>
<name>A0A1X2H9Y7_SYNRA</name>
<evidence type="ECO:0000256" key="1">
    <source>
        <dbReference type="SAM" id="Phobius"/>
    </source>
</evidence>
<accession>A0A1X2H9Y7</accession>
<dbReference type="InParanoid" id="A0A1X2H9Y7"/>
<feature type="transmembrane region" description="Helical" evidence="1">
    <location>
        <begin position="33"/>
        <end position="56"/>
    </location>
</feature>
<comment type="caution">
    <text evidence="2">The sequence shown here is derived from an EMBL/GenBank/DDBJ whole genome shotgun (WGS) entry which is preliminary data.</text>
</comment>
<dbReference type="EMBL" id="MCGN01000006">
    <property type="protein sequence ID" value="ORY95469.1"/>
    <property type="molecule type" value="Genomic_DNA"/>
</dbReference>
<protein>
    <submittedName>
        <fullName evidence="2">Uncharacterized protein</fullName>
    </submittedName>
</protein>